<gene>
    <name evidence="1" type="ORF">MNBD_IGNAVI01-987</name>
</gene>
<dbReference type="AlphaFoldDB" id="A0A3B1CMP7"/>
<dbReference type="Gene3D" id="2.120.10.30">
    <property type="entry name" value="TolB, C-terminal domain"/>
    <property type="match status" value="1"/>
</dbReference>
<evidence type="ECO:0000313" key="1">
    <source>
        <dbReference type="EMBL" id="VAX29582.1"/>
    </source>
</evidence>
<dbReference type="InterPro" id="IPR011042">
    <property type="entry name" value="6-blade_b-propeller_TolB-like"/>
</dbReference>
<evidence type="ECO:0008006" key="2">
    <source>
        <dbReference type="Google" id="ProtNLM"/>
    </source>
</evidence>
<dbReference type="InterPro" id="IPR051262">
    <property type="entry name" value="SMP-30/CGR1_Lactonase"/>
</dbReference>
<organism evidence="1">
    <name type="scientific">hydrothermal vent metagenome</name>
    <dbReference type="NCBI Taxonomy" id="652676"/>
    <lineage>
        <taxon>unclassified sequences</taxon>
        <taxon>metagenomes</taxon>
        <taxon>ecological metagenomes</taxon>
    </lineage>
</organism>
<proteinExistence type="predicted"/>
<dbReference type="PANTHER" id="PTHR47572">
    <property type="entry name" value="LIPOPROTEIN-RELATED"/>
    <property type="match status" value="1"/>
</dbReference>
<name>A0A3B1CMP7_9ZZZZ</name>
<dbReference type="PANTHER" id="PTHR47572:SF4">
    <property type="entry name" value="LACTONASE DRP35"/>
    <property type="match status" value="1"/>
</dbReference>
<reference evidence="1" key="1">
    <citation type="submission" date="2018-06" db="EMBL/GenBank/DDBJ databases">
        <authorList>
            <person name="Zhirakovskaya E."/>
        </authorList>
    </citation>
    <scope>NUCLEOTIDE SEQUENCE</scope>
</reference>
<dbReference type="EMBL" id="UOGD01000456">
    <property type="protein sequence ID" value="VAX29582.1"/>
    <property type="molecule type" value="Genomic_DNA"/>
</dbReference>
<accession>A0A3B1CMP7</accession>
<protein>
    <recommendedName>
        <fullName evidence="2">SMP-30/Gluconolactonase/LRE-like region domain-containing protein</fullName>
    </recommendedName>
</protein>
<dbReference type="SUPFAM" id="SSF63829">
    <property type="entry name" value="Calcium-dependent phosphotriesterase"/>
    <property type="match status" value="1"/>
</dbReference>
<sequence length="361" mass="38583">MKKKLLFICVIAAALFVWSCNEKSPVAPDFANQSQTLDKRVHVPVGTVTSLLELPTGYSPEGIVIDKRGNMYISNTIGADRGTNQILRVRRNGSYSVYTTLPGSGQARGLVAGKRGKIFVAFATSDPNTNGVYSIKRNGTPVRLRGSEGMLGPNALTFDARGNLYCTDSDGGSVWKYGRNRRFVKWAEDLLLAGGIAPGGPPFPLPGANGIAFYPPNKLYVANTMQNSINLIRIGHNGQALGVESVKSDFLLMNVDGIAVDVHENIYAVLPPSTLGFLNAPPLPPLVMLNPNTGVVTPIVTHEGAADFNTPTSLVFGTGGPWNRRSVFIANAALQYGQPMEPWAAPGVVEVYVGKPGMPCK</sequence>